<evidence type="ECO:0000256" key="6">
    <source>
        <dbReference type="ARBA" id="ARBA00042471"/>
    </source>
</evidence>
<dbReference type="GO" id="GO:0046872">
    <property type="term" value="F:metal ion binding"/>
    <property type="evidence" value="ECO:0007669"/>
    <property type="project" value="UniProtKB-KW"/>
</dbReference>
<dbReference type="SUPFAM" id="SSF101478">
    <property type="entry name" value="ADP-ribosylglycohydrolase"/>
    <property type="match status" value="1"/>
</dbReference>
<evidence type="ECO:0000256" key="11">
    <source>
        <dbReference type="ARBA" id="ARBA00049015"/>
    </source>
</evidence>
<dbReference type="InterPro" id="IPR005502">
    <property type="entry name" value="Ribosyl_crysJ1"/>
</dbReference>
<accession>A0A914PEZ4</accession>
<evidence type="ECO:0000313" key="13">
    <source>
        <dbReference type="Proteomes" id="UP000887578"/>
    </source>
</evidence>
<keyword evidence="3" id="KW-0378">Hydrolase</keyword>
<evidence type="ECO:0000256" key="12">
    <source>
        <dbReference type="PIRSR" id="PIRSR605502-1"/>
    </source>
</evidence>
<comment type="cofactor">
    <cofactor evidence="12">
        <name>Mg(2+)</name>
        <dbReference type="ChEBI" id="CHEBI:18420"/>
    </cofactor>
    <text evidence="12">Binds 2 magnesium ions per subunit.</text>
</comment>
<dbReference type="WBParaSite" id="PDA_v2.g16808.t1">
    <property type="protein sequence ID" value="PDA_v2.g16808.t1"/>
    <property type="gene ID" value="PDA_v2.g16808"/>
</dbReference>
<comment type="similarity">
    <text evidence="1">Belongs to the ADP-ribosylglycohydrolase family.</text>
</comment>
<evidence type="ECO:0000256" key="4">
    <source>
        <dbReference type="ARBA" id="ARBA00041057"/>
    </source>
</evidence>
<name>A0A914PEZ4_9BILA</name>
<reference evidence="14" key="1">
    <citation type="submission" date="2022-11" db="UniProtKB">
        <authorList>
            <consortium name="WormBaseParasite"/>
        </authorList>
    </citation>
    <scope>IDENTIFICATION</scope>
</reference>
<evidence type="ECO:0000256" key="7">
    <source>
        <dbReference type="ARBA" id="ARBA00042722"/>
    </source>
</evidence>
<feature type="binding site" evidence="12">
    <location>
        <position position="76"/>
    </location>
    <ligand>
        <name>Mg(2+)</name>
        <dbReference type="ChEBI" id="CHEBI:18420"/>
        <label>1</label>
    </ligand>
</feature>
<comment type="catalytic activity">
    <reaction evidence="11">
        <text>alpha-NAD(+) + H2O = ADP-D-ribose + nicotinamide + H(+)</text>
        <dbReference type="Rhea" id="RHEA:68792"/>
        <dbReference type="ChEBI" id="CHEBI:15377"/>
        <dbReference type="ChEBI" id="CHEBI:15378"/>
        <dbReference type="ChEBI" id="CHEBI:17154"/>
        <dbReference type="ChEBI" id="CHEBI:57967"/>
        <dbReference type="ChEBI" id="CHEBI:77017"/>
    </reaction>
</comment>
<evidence type="ECO:0000256" key="1">
    <source>
        <dbReference type="ARBA" id="ARBA00010702"/>
    </source>
</evidence>
<feature type="binding site" evidence="12">
    <location>
        <position position="312"/>
    </location>
    <ligand>
        <name>Mg(2+)</name>
        <dbReference type="ChEBI" id="CHEBI:18420"/>
        <label>1</label>
    </ligand>
</feature>
<feature type="binding site" evidence="12">
    <location>
        <position position="78"/>
    </location>
    <ligand>
        <name>Mg(2+)</name>
        <dbReference type="ChEBI" id="CHEBI:18420"/>
        <label>1</label>
    </ligand>
</feature>
<dbReference type="Gene3D" id="1.10.4080.10">
    <property type="entry name" value="ADP-ribosylation/Crystallin J1"/>
    <property type="match status" value="1"/>
</dbReference>
<evidence type="ECO:0000256" key="2">
    <source>
        <dbReference type="ARBA" id="ARBA00012255"/>
    </source>
</evidence>
<dbReference type="GO" id="GO:0004649">
    <property type="term" value="F:poly(ADP-ribose) glycohydrolase activity"/>
    <property type="evidence" value="ECO:0007669"/>
    <property type="project" value="UniProtKB-EC"/>
</dbReference>
<organism evidence="13 14">
    <name type="scientific">Panagrolaimus davidi</name>
    <dbReference type="NCBI Taxonomy" id="227884"/>
    <lineage>
        <taxon>Eukaryota</taxon>
        <taxon>Metazoa</taxon>
        <taxon>Ecdysozoa</taxon>
        <taxon>Nematoda</taxon>
        <taxon>Chromadorea</taxon>
        <taxon>Rhabditida</taxon>
        <taxon>Tylenchina</taxon>
        <taxon>Panagrolaimomorpha</taxon>
        <taxon>Panagrolaimoidea</taxon>
        <taxon>Panagrolaimidae</taxon>
        <taxon>Panagrolaimus</taxon>
    </lineage>
</organism>
<dbReference type="PANTHER" id="PTHR16222:SF24">
    <property type="entry name" value="ADP-RIBOSYLHYDROLASE ARH3"/>
    <property type="match status" value="1"/>
</dbReference>
<protein>
    <recommendedName>
        <fullName evidence="4">ADP-ribosylhydrolase ARH3</fullName>
        <ecNumber evidence="2">3.2.1.143</ecNumber>
    </recommendedName>
    <alternativeName>
        <fullName evidence="5">ADP-ribose glycohydrolase ARH3</fullName>
    </alternativeName>
    <alternativeName>
        <fullName evidence="6">ADP-ribosylhydrolase 3</fullName>
    </alternativeName>
    <alternativeName>
        <fullName evidence="9">O-acetyl-ADP-ribose deacetylase ARH3</fullName>
    </alternativeName>
    <alternativeName>
        <fullName evidence="10">Poly(ADP-ribose) glycohydrolase ARH3</fullName>
    </alternativeName>
    <alternativeName>
        <fullName evidence="8">[Protein ADP-ribosylarginine] hydrolase-like protein 2</fullName>
    </alternativeName>
    <alternativeName>
        <fullName evidence="7">[Protein ADP-ribosylserine] hydrolase</fullName>
    </alternativeName>
</protein>
<dbReference type="Pfam" id="PF03747">
    <property type="entry name" value="ADP_ribosyl_GH"/>
    <property type="match status" value="1"/>
</dbReference>
<dbReference type="Proteomes" id="UP000887578">
    <property type="component" value="Unplaced"/>
</dbReference>
<evidence type="ECO:0000256" key="3">
    <source>
        <dbReference type="ARBA" id="ARBA00022801"/>
    </source>
</evidence>
<keyword evidence="12" id="KW-0460">Magnesium</keyword>
<dbReference type="InterPro" id="IPR050792">
    <property type="entry name" value="ADP-ribosylglycohydrolase"/>
</dbReference>
<dbReference type="PANTHER" id="PTHR16222">
    <property type="entry name" value="ADP-RIBOSYLGLYCOHYDROLASE"/>
    <property type="match status" value="1"/>
</dbReference>
<proteinExistence type="inferred from homology"/>
<feature type="binding site" evidence="12">
    <location>
        <position position="314"/>
    </location>
    <ligand>
        <name>Mg(2+)</name>
        <dbReference type="ChEBI" id="CHEBI:18420"/>
        <label>1</label>
    </ligand>
</feature>
<dbReference type="EC" id="3.2.1.143" evidence="2"/>
<evidence type="ECO:0000256" key="8">
    <source>
        <dbReference type="ARBA" id="ARBA00042850"/>
    </source>
</evidence>
<dbReference type="GO" id="GO:0005739">
    <property type="term" value="C:mitochondrion"/>
    <property type="evidence" value="ECO:0007669"/>
    <property type="project" value="TreeGrafter"/>
</dbReference>
<sequence>MNEKDRIYGAFFGQVIGDALGVFFEFGTANVTKAAMAEKKREKQNSTFFGLLKIGSEPILPILGVDPNSISAGQFTDDTEMALSLARSIIAKNGYDKIDVACAYSYWFCCTRPYTAGLTTKKALRCQMLKEIGKPITPNWRNELTENEKRNIYEEINKNVLKQNMQSLSNGSLMRISPLAISFRNMEIKKLRELAKEDASITHCNPIALDAAATYVVALAALLKGATKEDAFNEALNSAETEMVKEFLECSKTHAIPVKLFQEDSSLPVKMTNGDDNFMGYLGVAIQSAFYELLHAESFVSGLENVISRGGDTDTNGCIVAALLGARFGYASIPDEWIKCIKSAPPCLYSIGKIRETINMDFLSIKDSDDLIEKLTNICH</sequence>
<evidence type="ECO:0000256" key="10">
    <source>
        <dbReference type="ARBA" id="ARBA00043193"/>
    </source>
</evidence>
<keyword evidence="13" id="KW-1185">Reference proteome</keyword>
<dbReference type="GO" id="GO:0005634">
    <property type="term" value="C:nucleus"/>
    <property type="evidence" value="ECO:0007669"/>
    <property type="project" value="TreeGrafter"/>
</dbReference>
<dbReference type="AlphaFoldDB" id="A0A914PEZ4"/>
<evidence type="ECO:0000256" key="9">
    <source>
        <dbReference type="ARBA" id="ARBA00043187"/>
    </source>
</evidence>
<dbReference type="InterPro" id="IPR036705">
    <property type="entry name" value="Ribosyl_crysJ1_sf"/>
</dbReference>
<evidence type="ECO:0000256" key="5">
    <source>
        <dbReference type="ARBA" id="ARBA00042398"/>
    </source>
</evidence>
<feature type="binding site" evidence="12">
    <location>
        <position position="77"/>
    </location>
    <ligand>
        <name>Mg(2+)</name>
        <dbReference type="ChEBI" id="CHEBI:18420"/>
        <label>1</label>
    </ligand>
</feature>
<feature type="binding site" evidence="12">
    <location>
        <position position="315"/>
    </location>
    <ligand>
        <name>Mg(2+)</name>
        <dbReference type="ChEBI" id="CHEBI:18420"/>
        <label>1</label>
    </ligand>
</feature>
<keyword evidence="12" id="KW-0479">Metal-binding</keyword>
<evidence type="ECO:0000313" key="14">
    <source>
        <dbReference type="WBParaSite" id="PDA_v2.g16808.t1"/>
    </source>
</evidence>